<dbReference type="Pfam" id="PF00679">
    <property type="entry name" value="EFG_C"/>
    <property type="match status" value="1"/>
</dbReference>
<dbReference type="InterPro" id="IPR000640">
    <property type="entry name" value="EFG_V-like"/>
</dbReference>
<dbReference type="PANTHER" id="PTHR43261">
    <property type="entry name" value="TRANSLATION ELONGATION FACTOR G-RELATED"/>
    <property type="match status" value="1"/>
</dbReference>
<dbReference type="Pfam" id="PF14492">
    <property type="entry name" value="EFG_III"/>
    <property type="match status" value="1"/>
</dbReference>
<evidence type="ECO:0000256" key="3">
    <source>
        <dbReference type="ARBA" id="ARBA00022917"/>
    </source>
</evidence>
<organism evidence="7 8">
    <name type="scientific">Companilactobacillus alimentarius DSM 20249</name>
    <dbReference type="NCBI Taxonomy" id="1423720"/>
    <lineage>
        <taxon>Bacteria</taxon>
        <taxon>Bacillati</taxon>
        <taxon>Bacillota</taxon>
        <taxon>Bacilli</taxon>
        <taxon>Lactobacillales</taxon>
        <taxon>Lactobacillaceae</taxon>
        <taxon>Companilactobacillus</taxon>
    </lineage>
</organism>
<dbReference type="SUPFAM" id="SSF50447">
    <property type="entry name" value="Translation proteins"/>
    <property type="match status" value="1"/>
</dbReference>
<dbReference type="GO" id="GO:0003746">
    <property type="term" value="F:translation elongation factor activity"/>
    <property type="evidence" value="ECO:0007669"/>
    <property type="project" value="UniProtKB-KW"/>
</dbReference>
<dbReference type="InterPro" id="IPR027417">
    <property type="entry name" value="P-loop_NTPase"/>
</dbReference>
<sequence>MKHIVAGIVAHVDAGKTTLSEALLYKAGQLRKLGRVDNGNAFLDSDDLEKKRGITIFSHQANLKYDNLQLTLLDTPGHVDFASQTEQVLSVLDYAILVVSATDGVQGYTRTLWNLLQRYQIPTFIFVNKMDSIGVEQKKTLVNLQKNLSKGCIAFNAPNDKLSEETLEEIALQDDDILNNFLETGSISSDIIQNMIKQRQVFPCFFGSALKLSGIDEFLNGFENWTQETKYSNEFGAKVFKISHDEKAERLTWVKVTGGTLHNKAVLFNEQKANQVRVYNGAKFETTQEVPAGFVCAITGLDKTYPGLGLGKQTNSQQPTIQPVLNYTVNPKDNDLHTCLTALRQLEDEDPQLHVAWSNHLQEIRVQIMGEVQLEILQQILLDRFDLDINFDEGSILYKETITKKVEGVGHFEPLRHYAEVHLLLEPNPNHGLSLDSHCNLDVLARNWQHQVLTNLKAKEHLGVLIGAPITDMKITLINGKANNVHSVGGDFREATWRAVRQGLMMLKKQDACQLLEPWYQFRLEITQDQVGRAMNDIQKMHGTFNDPDVLTDNTQLAVLTGFAPVSEMQGYSKEVTAYTHGQGHLEVIVDKFRPCHNEEEIIIDRDYHPVSDLENTPDSVFCAHGAGYPVAWDQVPDAAHLPYTYH</sequence>
<dbReference type="InterPro" id="IPR005225">
    <property type="entry name" value="Small_GTP-bd"/>
</dbReference>
<keyword evidence="7" id="KW-0251">Elongation factor</keyword>
<dbReference type="InterPro" id="IPR035647">
    <property type="entry name" value="EFG_III/V"/>
</dbReference>
<dbReference type="InterPro" id="IPR005517">
    <property type="entry name" value="Transl_elong_EFG/EF2_IV"/>
</dbReference>
<dbReference type="InterPro" id="IPR009000">
    <property type="entry name" value="Transl_B-barrel_sf"/>
</dbReference>
<dbReference type="Pfam" id="PF03764">
    <property type="entry name" value="EFG_IV"/>
    <property type="match status" value="1"/>
</dbReference>
<keyword evidence="5" id="KW-0046">Antibiotic resistance</keyword>
<dbReference type="InterPro" id="IPR035650">
    <property type="entry name" value="Tet_C"/>
</dbReference>
<dbReference type="PANTHER" id="PTHR43261:SF1">
    <property type="entry name" value="RIBOSOME-RELEASING FACTOR 2, MITOCHONDRIAL"/>
    <property type="match status" value="1"/>
</dbReference>
<dbReference type="Gene3D" id="3.40.50.300">
    <property type="entry name" value="P-loop containing nucleotide triphosphate hydrolases"/>
    <property type="match status" value="1"/>
</dbReference>
<keyword evidence="2" id="KW-0547">Nucleotide-binding</keyword>
<dbReference type="SMART" id="SM00838">
    <property type="entry name" value="EFG_C"/>
    <property type="match status" value="1"/>
</dbReference>
<dbReference type="SUPFAM" id="SSF52540">
    <property type="entry name" value="P-loop containing nucleoside triphosphate hydrolases"/>
    <property type="match status" value="1"/>
</dbReference>
<reference evidence="7 8" key="1">
    <citation type="submission" date="2016-12" db="EMBL/GenBank/DDBJ databases">
        <title>The whole genome sequencing and assembly of Lactobacillus alimentarius DSM 20249T strain.</title>
        <authorList>
            <person name="Lee Y.-J."/>
            <person name="Yi H."/>
            <person name="Bahn Y.-S."/>
            <person name="Kim J.F."/>
            <person name="Lee D.-W."/>
        </authorList>
    </citation>
    <scope>NUCLEOTIDE SEQUENCE [LARGE SCALE GENOMIC DNA]</scope>
    <source>
        <strain evidence="7 8">DSM 20249</strain>
    </source>
</reference>
<evidence type="ECO:0000313" key="7">
    <source>
        <dbReference type="EMBL" id="AUI72225.1"/>
    </source>
</evidence>
<dbReference type="CDD" id="cd04168">
    <property type="entry name" value="TetM_like"/>
    <property type="match status" value="1"/>
</dbReference>
<evidence type="ECO:0000256" key="5">
    <source>
        <dbReference type="ARBA" id="ARBA00023251"/>
    </source>
</evidence>
<name>A0A2K9HM80_9LACO</name>
<dbReference type="PROSITE" id="PS51722">
    <property type="entry name" value="G_TR_2"/>
    <property type="match status" value="1"/>
</dbReference>
<evidence type="ECO:0000256" key="2">
    <source>
        <dbReference type="ARBA" id="ARBA00022741"/>
    </source>
</evidence>
<evidence type="ECO:0000259" key="6">
    <source>
        <dbReference type="PROSITE" id="PS51722"/>
    </source>
</evidence>
<dbReference type="InterPro" id="IPR020568">
    <property type="entry name" value="Ribosomal_Su5_D2-typ_SF"/>
</dbReference>
<dbReference type="InterPro" id="IPR041095">
    <property type="entry name" value="EFG_II"/>
</dbReference>
<evidence type="ECO:0000313" key="8">
    <source>
        <dbReference type="Proteomes" id="UP000234653"/>
    </source>
</evidence>
<dbReference type="GO" id="GO:0046677">
    <property type="term" value="P:response to antibiotic"/>
    <property type="evidence" value="ECO:0007669"/>
    <property type="project" value="UniProtKB-KW"/>
</dbReference>
<evidence type="ECO:0000256" key="4">
    <source>
        <dbReference type="ARBA" id="ARBA00023134"/>
    </source>
</evidence>
<dbReference type="GO" id="GO:0003924">
    <property type="term" value="F:GTPase activity"/>
    <property type="evidence" value="ECO:0007669"/>
    <property type="project" value="InterPro"/>
</dbReference>
<dbReference type="AlphaFoldDB" id="A0A2K9HM80"/>
<gene>
    <name evidence="7" type="ORF">LA20249_08545</name>
</gene>
<dbReference type="RefSeq" id="WP_057738094.1">
    <property type="nucleotide sequence ID" value="NZ_AZDQ01000008.1"/>
</dbReference>
<keyword evidence="3" id="KW-0648">Protein biosynthesis</keyword>
<dbReference type="Proteomes" id="UP000234653">
    <property type="component" value="Chromosome"/>
</dbReference>
<dbReference type="SMART" id="SM00889">
    <property type="entry name" value="EFG_IV"/>
    <property type="match status" value="1"/>
</dbReference>
<dbReference type="SUPFAM" id="SSF54980">
    <property type="entry name" value="EF-G C-terminal domain-like"/>
    <property type="match status" value="2"/>
</dbReference>
<dbReference type="GO" id="GO:0032790">
    <property type="term" value="P:ribosome disassembly"/>
    <property type="evidence" value="ECO:0007669"/>
    <property type="project" value="TreeGrafter"/>
</dbReference>
<keyword evidence="8" id="KW-1185">Reference proteome</keyword>
<dbReference type="Gene3D" id="3.30.70.870">
    <property type="entry name" value="Elongation Factor G (Translational Gtpase), domain 3"/>
    <property type="match status" value="1"/>
</dbReference>
<dbReference type="Pfam" id="PF00009">
    <property type="entry name" value="GTP_EFTU"/>
    <property type="match status" value="1"/>
</dbReference>
<dbReference type="Gene3D" id="3.30.70.240">
    <property type="match status" value="1"/>
</dbReference>
<protein>
    <submittedName>
        <fullName evidence="7">Elongation factor G</fullName>
    </submittedName>
</protein>
<dbReference type="EMBL" id="CP018867">
    <property type="protein sequence ID" value="AUI72225.1"/>
    <property type="molecule type" value="Genomic_DNA"/>
</dbReference>
<dbReference type="Gene3D" id="2.40.30.10">
    <property type="entry name" value="Translation factors"/>
    <property type="match status" value="1"/>
</dbReference>
<dbReference type="KEGG" id="lali:LA20249_08545"/>
<feature type="domain" description="Tr-type G" evidence="6">
    <location>
        <begin position="1"/>
        <end position="234"/>
    </location>
</feature>
<dbReference type="GO" id="GO:0005525">
    <property type="term" value="F:GTP binding"/>
    <property type="evidence" value="ECO:0007669"/>
    <property type="project" value="UniProtKB-KW"/>
</dbReference>
<keyword evidence="4" id="KW-0342">GTP-binding</keyword>
<dbReference type="InterPro" id="IPR000795">
    <property type="entry name" value="T_Tr_GTP-bd_dom"/>
</dbReference>
<dbReference type="SUPFAM" id="SSF54211">
    <property type="entry name" value="Ribosomal protein S5 domain 2-like"/>
    <property type="match status" value="1"/>
</dbReference>
<comment type="function">
    <text evidence="1">Abolishes the inhibitory effect of tetracyclin on protein synthesis by a non-covalent modification of the ribosomes.</text>
</comment>
<dbReference type="InterPro" id="IPR053905">
    <property type="entry name" value="EF-G-like_DII"/>
</dbReference>
<proteinExistence type="predicted"/>
<evidence type="ECO:0000256" key="1">
    <source>
        <dbReference type="ARBA" id="ARBA00003987"/>
    </source>
</evidence>
<dbReference type="InterPro" id="IPR014721">
    <property type="entry name" value="Ribsml_uS5_D2-typ_fold_subgr"/>
</dbReference>
<dbReference type="Pfam" id="PF22042">
    <property type="entry name" value="EF-G_D2"/>
    <property type="match status" value="1"/>
</dbReference>
<dbReference type="Gene3D" id="3.30.230.10">
    <property type="match status" value="1"/>
</dbReference>
<dbReference type="OrthoDB" id="9801591at2"/>
<dbReference type="NCBIfam" id="TIGR00231">
    <property type="entry name" value="small_GTP"/>
    <property type="match status" value="1"/>
</dbReference>
<dbReference type="STRING" id="1423720.FC67_GL000307"/>
<dbReference type="CDD" id="cd03711">
    <property type="entry name" value="Tet_C"/>
    <property type="match status" value="1"/>
</dbReference>
<dbReference type="PRINTS" id="PR00315">
    <property type="entry name" value="ELONGATNFCT"/>
</dbReference>
<accession>A0A2K9HM80</accession>